<feature type="chain" id="PRO_5042138340" evidence="1">
    <location>
        <begin position="19"/>
        <end position="63"/>
    </location>
</feature>
<reference evidence="2" key="1">
    <citation type="journal article" date="2023" name="IScience">
        <title>Live-bearing cockroach genome reveals convergent evolutionary mechanisms linked to viviparity in insects and beyond.</title>
        <authorList>
            <person name="Fouks B."/>
            <person name="Harrison M.C."/>
            <person name="Mikhailova A.A."/>
            <person name="Marchal E."/>
            <person name="English S."/>
            <person name="Carruthers M."/>
            <person name="Jennings E.C."/>
            <person name="Chiamaka E.L."/>
            <person name="Frigard R.A."/>
            <person name="Pippel M."/>
            <person name="Attardo G.M."/>
            <person name="Benoit J.B."/>
            <person name="Bornberg-Bauer E."/>
            <person name="Tobe S.S."/>
        </authorList>
    </citation>
    <scope>NUCLEOTIDE SEQUENCE</scope>
    <source>
        <strain evidence="2">Stay&amp;Tobe</strain>
    </source>
</reference>
<comment type="caution">
    <text evidence="2">The sequence shown here is derived from an EMBL/GenBank/DDBJ whole genome shotgun (WGS) entry which is preliminary data.</text>
</comment>
<feature type="non-terminal residue" evidence="2">
    <location>
        <position position="1"/>
    </location>
</feature>
<evidence type="ECO:0000313" key="2">
    <source>
        <dbReference type="EMBL" id="KAJ9580811.1"/>
    </source>
</evidence>
<keyword evidence="3" id="KW-1185">Reference proteome</keyword>
<dbReference type="Proteomes" id="UP001233999">
    <property type="component" value="Unassembled WGS sequence"/>
</dbReference>
<evidence type="ECO:0000313" key="3">
    <source>
        <dbReference type="Proteomes" id="UP001233999"/>
    </source>
</evidence>
<name>A0AAD8E8G8_DIPPU</name>
<feature type="signal peptide" evidence="1">
    <location>
        <begin position="1"/>
        <end position="18"/>
    </location>
</feature>
<keyword evidence="1" id="KW-0732">Signal</keyword>
<gene>
    <name evidence="2" type="ORF">L9F63_024005</name>
</gene>
<organism evidence="2 3">
    <name type="scientific">Diploptera punctata</name>
    <name type="common">Pacific beetle cockroach</name>
    <dbReference type="NCBI Taxonomy" id="6984"/>
    <lineage>
        <taxon>Eukaryota</taxon>
        <taxon>Metazoa</taxon>
        <taxon>Ecdysozoa</taxon>
        <taxon>Arthropoda</taxon>
        <taxon>Hexapoda</taxon>
        <taxon>Insecta</taxon>
        <taxon>Pterygota</taxon>
        <taxon>Neoptera</taxon>
        <taxon>Polyneoptera</taxon>
        <taxon>Dictyoptera</taxon>
        <taxon>Blattodea</taxon>
        <taxon>Blaberoidea</taxon>
        <taxon>Blaberidae</taxon>
        <taxon>Diplopterinae</taxon>
        <taxon>Diploptera</taxon>
    </lineage>
</organism>
<dbReference type="AlphaFoldDB" id="A0AAD8E8G8"/>
<evidence type="ECO:0000256" key="1">
    <source>
        <dbReference type="SAM" id="SignalP"/>
    </source>
</evidence>
<sequence>FFGIAIFTNLTLTTFTLVQLCLKFEIEDKNIVYSLLRFISYINLRMPLSEYNGISQRLVWSIC</sequence>
<accession>A0AAD8E8G8</accession>
<dbReference type="EMBL" id="JASPKZ010008136">
    <property type="protein sequence ID" value="KAJ9580811.1"/>
    <property type="molecule type" value="Genomic_DNA"/>
</dbReference>
<feature type="non-terminal residue" evidence="2">
    <location>
        <position position="63"/>
    </location>
</feature>
<reference evidence="2" key="2">
    <citation type="submission" date="2023-05" db="EMBL/GenBank/DDBJ databases">
        <authorList>
            <person name="Fouks B."/>
        </authorList>
    </citation>
    <scope>NUCLEOTIDE SEQUENCE</scope>
    <source>
        <strain evidence="2">Stay&amp;Tobe</strain>
        <tissue evidence="2">Testes</tissue>
    </source>
</reference>
<protein>
    <submittedName>
        <fullName evidence="2">Uncharacterized protein</fullName>
    </submittedName>
</protein>
<proteinExistence type="predicted"/>